<dbReference type="AlphaFoldDB" id="A0A0R2DZL1"/>
<keyword evidence="4 5" id="KW-0472">Membrane</keyword>
<dbReference type="GO" id="GO:0016020">
    <property type="term" value="C:membrane"/>
    <property type="evidence" value="ECO:0007669"/>
    <property type="project" value="UniProtKB-SubCell"/>
</dbReference>
<evidence type="ECO:0008006" key="8">
    <source>
        <dbReference type="Google" id="ProtNLM"/>
    </source>
</evidence>
<keyword evidence="7" id="KW-1185">Reference proteome</keyword>
<reference evidence="6 7" key="1">
    <citation type="journal article" date="2015" name="Genome Announc.">
        <title>Expanding the biotechnology potential of lactobacilli through comparative genomics of 213 strains and associated genera.</title>
        <authorList>
            <person name="Sun Z."/>
            <person name="Harris H.M."/>
            <person name="McCann A."/>
            <person name="Guo C."/>
            <person name="Argimon S."/>
            <person name="Zhang W."/>
            <person name="Yang X."/>
            <person name="Jeffery I.B."/>
            <person name="Cooney J.C."/>
            <person name="Kagawa T.F."/>
            <person name="Liu W."/>
            <person name="Song Y."/>
            <person name="Salvetti E."/>
            <person name="Wrobel A."/>
            <person name="Rasinkangas P."/>
            <person name="Parkhill J."/>
            <person name="Rea M.C."/>
            <person name="O'Sullivan O."/>
            <person name="Ritari J."/>
            <person name="Douillard F.P."/>
            <person name="Paul Ross R."/>
            <person name="Yang R."/>
            <person name="Briner A.E."/>
            <person name="Felis G.E."/>
            <person name="de Vos W.M."/>
            <person name="Barrangou R."/>
            <person name="Klaenhammer T.R."/>
            <person name="Caufield P.W."/>
            <person name="Cui Y."/>
            <person name="Zhang H."/>
            <person name="O'Toole P.W."/>
        </authorList>
    </citation>
    <scope>NUCLEOTIDE SEQUENCE [LARGE SCALE GENOMIC DNA]</scope>
    <source>
        <strain evidence="6 7">DSM 21376</strain>
    </source>
</reference>
<dbReference type="InterPro" id="IPR027359">
    <property type="entry name" value="Volt_channel_dom_sf"/>
</dbReference>
<proteinExistence type="predicted"/>
<dbReference type="Proteomes" id="UP000050961">
    <property type="component" value="Unassembled WGS sequence"/>
</dbReference>
<keyword evidence="3 5" id="KW-1133">Transmembrane helix</keyword>
<dbReference type="EMBL" id="AYZF01000013">
    <property type="protein sequence ID" value="KRN06092.1"/>
    <property type="molecule type" value="Genomic_DNA"/>
</dbReference>
<sequence>MFRTDKFEKIYDVIIIFLTVTSIVLVILDYANILQLSSPPYIYIDNSILLLFTVDFFSRLALAKSKNEFLKNNL</sequence>
<name>A0A0R2DZL1_9LACO</name>
<comment type="caution">
    <text evidence="6">The sequence shown here is derived from an EMBL/GenBank/DDBJ whole genome shotgun (WGS) entry which is preliminary data.</text>
</comment>
<evidence type="ECO:0000256" key="1">
    <source>
        <dbReference type="ARBA" id="ARBA00004141"/>
    </source>
</evidence>
<keyword evidence="2 5" id="KW-0812">Transmembrane</keyword>
<evidence type="ECO:0000256" key="5">
    <source>
        <dbReference type="SAM" id="Phobius"/>
    </source>
</evidence>
<evidence type="ECO:0000313" key="6">
    <source>
        <dbReference type="EMBL" id="KRN06092.1"/>
    </source>
</evidence>
<dbReference type="Gene3D" id="1.20.120.350">
    <property type="entry name" value="Voltage-gated potassium channels. Chain C"/>
    <property type="match status" value="1"/>
</dbReference>
<evidence type="ECO:0000313" key="7">
    <source>
        <dbReference type="Proteomes" id="UP000050961"/>
    </source>
</evidence>
<feature type="transmembrane region" description="Helical" evidence="5">
    <location>
        <begin position="12"/>
        <end position="34"/>
    </location>
</feature>
<feature type="transmembrane region" description="Helical" evidence="5">
    <location>
        <begin position="40"/>
        <end position="62"/>
    </location>
</feature>
<evidence type="ECO:0000256" key="4">
    <source>
        <dbReference type="ARBA" id="ARBA00023136"/>
    </source>
</evidence>
<dbReference type="SUPFAM" id="SSF81324">
    <property type="entry name" value="Voltage-gated potassium channels"/>
    <property type="match status" value="1"/>
</dbReference>
<comment type="subcellular location">
    <subcellularLocation>
        <location evidence="1">Membrane</location>
        <topology evidence="1">Multi-pass membrane protein</topology>
    </subcellularLocation>
</comment>
<evidence type="ECO:0000256" key="3">
    <source>
        <dbReference type="ARBA" id="ARBA00022989"/>
    </source>
</evidence>
<evidence type="ECO:0000256" key="2">
    <source>
        <dbReference type="ARBA" id="ARBA00022692"/>
    </source>
</evidence>
<accession>A0A0R2DZL1</accession>
<gene>
    <name evidence="6" type="ORF">FD15_GL001282</name>
</gene>
<protein>
    <recommendedName>
        <fullName evidence="8">Ion transport domain-containing protein</fullName>
    </recommendedName>
</protein>
<dbReference type="STRING" id="1423806.FD15_GL001282"/>
<organism evidence="6 7">
    <name type="scientific">Liquorilactobacillus sucicola DSM 21376 = JCM 15457</name>
    <dbReference type="NCBI Taxonomy" id="1423806"/>
    <lineage>
        <taxon>Bacteria</taxon>
        <taxon>Bacillati</taxon>
        <taxon>Bacillota</taxon>
        <taxon>Bacilli</taxon>
        <taxon>Lactobacillales</taxon>
        <taxon>Lactobacillaceae</taxon>
        <taxon>Liquorilactobacillus</taxon>
    </lineage>
</organism>